<gene>
    <name evidence="4" type="ORF">D915_005152</name>
</gene>
<dbReference type="AlphaFoldDB" id="A0A4E0R324"/>
<dbReference type="GO" id="GO:0000149">
    <property type="term" value="F:SNARE binding"/>
    <property type="evidence" value="ECO:0007669"/>
    <property type="project" value="TreeGrafter"/>
</dbReference>
<comment type="caution">
    <text evidence="4">The sequence shown here is derived from an EMBL/GenBank/DDBJ whole genome shotgun (WGS) entry which is preliminary data.</text>
</comment>
<dbReference type="Gene3D" id="1.10.357.50">
    <property type="match status" value="1"/>
</dbReference>
<keyword evidence="3" id="KW-0268">Exocytosis</keyword>
<evidence type="ECO:0000313" key="5">
    <source>
        <dbReference type="Proteomes" id="UP000230066"/>
    </source>
</evidence>
<evidence type="ECO:0000256" key="1">
    <source>
        <dbReference type="ARBA" id="ARBA00009447"/>
    </source>
</evidence>
<dbReference type="GO" id="GO:0000145">
    <property type="term" value="C:exocyst"/>
    <property type="evidence" value="ECO:0007669"/>
    <property type="project" value="InterPro"/>
</dbReference>
<dbReference type="GO" id="GO:0006887">
    <property type="term" value="P:exocytosis"/>
    <property type="evidence" value="ECO:0007669"/>
    <property type="project" value="UniProtKB-KW"/>
</dbReference>
<name>A0A4E0R324_FASHE</name>
<dbReference type="Gene3D" id="1.10.357.70">
    <property type="entry name" value="Exocyst complex component Sec6, C-terminal domain"/>
    <property type="match status" value="1"/>
</dbReference>
<comment type="similarity">
    <text evidence="1">Belongs to the SEC6 family.</text>
</comment>
<protein>
    <submittedName>
        <fullName evidence="4">Exocyst complex component 3</fullName>
    </submittedName>
</protein>
<dbReference type="InterPro" id="IPR042532">
    <property type="entry name" value="EXOC3/Sec6_C"/>
</dbReference>
<sequence>MHTRSVHLAELEVKARKMALKRIVDLFQRPDHLEKVAQIRDQFSEQKVATEAQLKVALYSQLDGARVGMNKLDEANNEIHDIKIRLYEITSILKSLRGVSKELKEAKDLAIKYAQLGAAMDNMSCLVKAPELLNSAYDLIQNDNFLDGHKIVQDIEGIRDVLMNEVYLDKTTGDTETLVEYFKDIHKLNNIFVEKIKMLGSRLMHAVIAEPKMVIDCIRVVDREERADLIWKKRAEKTGFKVIGRPKKWKQVLFEAIAKNIHDKVFGSALDNDDDKNKMVRHNEAIRQHAMNDLKVAKNICPIFFPPDYNIYDRIVEMYHNAIGEHVSTLVSTSLDEKRIAQLLIWINSYRTEEFMGDPFLNIDFSRLNLKYPVSLLPPDQVKKFSDRYVNGTMREFSSWARNSLARHSQDWRRFTLPEMDGLSYYYTGLPQLVMTPLSEMTGKGNLLRALGDSVREQFFINFVDHMEYFVNEYSGALRVYREEYLEDRSRFQYYIEYMLANANDAHVFCESIATVLMRELSDIPHLKAKLVSKINVIKQGFSRLTENCRMASEEVVLMDLNSVLNNVFTSKWLEPDDITANYLQGTLVDYDETLKHARPKIYVDLVNSIGEKLLLDYLKVVITRRSPMKSDEMRRRAGEKMLKDSHMVQTYLRDGMKVREEIVAAYGALSDIARFYTEDDTSMIYLDIANLLKRFPDVQENQLVAFLTARDDMRSSQAKELVANSVHPGEQRTGVTSLNIFTKLAAVMHG</sequence>
<evidence type="ECO:0000313" key="4">
    <source>
        <dbReference type="EMBL" id="THD21605.1"/>
    </source>
</evidence>
<dbReference type="GO" id="GO:0051601">
    <property type="term" value="P:exocyst localization"/>
    <property type="evidence" value="ECO:0007669"/>
    <property type="project" value="TreeGrafter"/>
</dbReference>
<dbReference type="EMBL" id="JXXN02003398">
    <property type="protein sequence ID" value="THD21605.1"/>
    <property type="molecule type" value="Genomic_DNA"/>
</dbReference>
<dbReference type="InterPro" id="IPR010326">
    <property type="entry name" value="EXOC3/Sec6"/>
</dbReference>
<keyword evidence="5" id="KW-1185">Reference proteome</keyword>
<evidence type="ECO:0000256" key="2">
    <source>
        <dbReference type="ARBA" id="ARBA00022448"/>
    </source>
</evidence>
<reference evidence="4" key="1">
    <citation type="submission" date="2019-03" db="EMBL/GenBank/DDBJ databases">
        <title>Improved annotation for the trematode Fasciola hepatica.</title>
        <authorList>
            <person name="Choi Y.-J."/>
            <person name="Martin J."/>
            <person name="Mitreva M."/>
        </authorList>
    </citation>
    <scope>NUCLEOTIDE SEQUENCE [LARGE SCALE GENOMIC DNA]</scope>
</reference>
<dbReference type="PANTHER" id="PTHR21292:SF1">
    <property type="entry name" value="EXOCYST COMPLEX COMPONENT 3"/>
    <property type="match status" value="1"/>
</dbReference>
<accession>A0A4E0R324</accession>
<keyword evidence="2" id="KW-0813">Transport</keyword>
<organism evidence="4 5">
    <name type="scientific">Fasciola hepatica</name>
    <name type="common">Liver fluke</name>
    <dbReference type="NCBI Taxonomy" id="6192"/>
    <lineage>
        <taxon>Eukaryota</taxon>
        <taxon>Metazoa</taxon>
        <taxon>Spiralia</taxon>
        <taxon>Lophotrochozoa</taxon>
        <taxon>Platyhelminthes</taxon>
        <taxon>Trematoda</taxon>
        <taxon>Digenea</taxon>
        <taxon>Plagiorchiida</taxon>
        <taxon>Echinostomata</taxon>
        <taxon>Echinostomatoidea</taxon>
        <taxon>Fasciolidae</taxon>
        <taxon>Fasciola</taxon>
    </lineage>
</organism>
<proteinExistence type="inferred from homology"/>
<dbReference type="Proteomes" id="UP000230066">
    <property type="component" value="Unassembled WGS sequence"/>
</dbReference>
<dbReference type="Pfam" id="PF06046">
    <property type="entry name" value="Sec6"/>
    <property type="match status" value="1"/>
</dbReference>
<evidence type="ECO:0000256" key="3">
    <source>
        <dbReference type="ARBA" id="ARBA00022483"/>
    </source>
</evidence>
<dbReference type="PANTHER" id="PTHR21292">
    <property type="entry name" value="EXOCYST COMPLEX COMPONENT SEC6-RELATED"/>
    <property type="match status" value="1"/>
</dbReference>